<protein>
    <submittedName>
        <fullName evidence="1">Uncharacterized protein</fullName>
    </submittedName>
</protein>
<sequence>MKIRNLDFVSTYSKLFLKVVQNQFESKKVFTSCDRTLIEKWSIIFYKFKKKEG</sequence>
<evidence type="ECO:0000313" key="1">
    <source>
        <dbReference type="EMBL" id="SVC88708.1"/>
    </source>
</evidence>
<proteinExistence type="predicted"/>
<dbReference type="EMBL" id="UINC01116750">
    <property type="protein sequence ID" value="SVC88708.1"/>
    <property type="molecule type" value="Genomic_DNA"/>
</dbReference>
<organism evidence="1">
    <name type="scientific">marine metagenome</name>
    <dbReference type="NCBI Taxonomy" id="408172"/>
    <lineage>
        <taxon>unclassified sequences</taxon>
        <taxon>metagenomes</taxon>
        <taxon>ecological metagenomes</taxon>
    </lineage>
</organism>
<name>A0A382QUY5_9ZZZZ</name>
<accession>A0A382QUY5</accession>
<dbReference type="AlphaFoldDB" id="A0A382QUY5"/>
<gene>
    <name evidence="1" type="ORF">METZ01_LOCUS341562</name>
</gene>
<reference evidence="1" key="1">
    <citation type="submission" date="2018-05" db="EMBL/GenBank/DDBJ databases">
        <authorList>
            <person name="Lanie J.A."/>
            <person name="Ng W.-L."/>
            <person name="Kazmierczak K.M."/>
            <person name="Andrzejewski T.M."/>
            <person name="Davidsen T.M."/>
            <person name="Wayne K.J."/>
            <person name="Tettelin H."/>
            <person name="Glass J.I."/>
            <person name="Rusch D."/>
            <person name="Podicherti R."/>
            <person name="Tsui H.-C.T."/>
            <person name="Winkler M.E."/>
        </authorList>
    </citation>
    <scope>NUCLEOTIDE SEQUENCE</scope>
</reference>